<evidence type="ECO:0000313" key="2">
    <source>
        <dbReference type="EMBL" id="MFC0261604.1"/>
    </source>
</evidence>
<dbReference type="Gene3D" id="3.90.550.10">
    <property type="entry name" value="Spore Coat Polysaccharide Biosynthesis Protein SpsA, Chain A"/>
    <property type="match status" value="1"/>
</dbReference>
<keyword evidence="3" id="KW-1185">Reference proteome</keyword>
<proteinExistence type="predicted"/>
<dbReference type="Pfam" id="PF00535">
    <property type="entry name" value="Glycos_transf_2"/>
    <property type="match status" value="1"/>
</dbReference>
<dbReference type="InterPro" id="IPR001173">
    <property type="entry name" value="Glyco_trans_2-like"/>
</dbReference>
<protein>
    <submittedName>
        <fullName evidence="2">Glycosyltransferase family 2 protein</fullName>
    </submittedName>
</protein>
<sequence>MTKQPFLTVAMPVFNGQKYLKEAIESVLAQTYDNFELLIIDDGSTDQSVEIIKSIKDPRIRLVQNERNYGVGYTRNVGIDEAKGEYMAWMDCDDLIHPQRLEKQLNYLLQHPEIGICGTWMVRIGEGREKTLKSSTNPEIIKASLFFYPSIYPATAMYNMALVKKTGIRYDRRLLVAEDYDFYFEASFHFPLQNLGEILYSYRASETSIMKKYEDQEAKMLEFHTIINKKAFDKLALEKNEENLIKHRRIKSKHVFDNWKDYMDSFNWLLLLKEQNKKLNLYNLNAFDEVLGNMFYFVSKKSSQLGLRVFFFYLKNLIKFNQKNSGSIFKLFARCLIKYNKF</sequence>
<feature type="domain" description="Glycosyltransferase 2-like" evidence="1">
    <location>
        <begin position="8"/>
        <end position="140"/>
    </location>
</feature>
<comment type="caution">
    <text evidence="2">The sequence shown here is derived from an EMBL/GenBank/DDBJ whole genome shotgun (WGS) entry which is preliminary data.</text>
</comment>
<dbReference type="EMBL" id="JBHLWI010000006">
    <property type="protein sequence ID" value="MFC0261604.1"/>
    <property type="molecule type" value="Genomic_DNA"/>
</dbReference>
<accession>A0ABV6FP17</accession>
<evidence type="ECO:0000313" key="3">
    <source>
        <dbReference type="Proteomes" id="UP001589797"/>
    </source>
</evidence>
<dbReference type="PANTHER" id="PTHR22916">
    <property type="entry name" value="GLYCOSYLTRANSFERASE"/>
    <property type="match status" value="1"/>
</dbReference>
<dbReference type="InterPro" id="IPR029044">
    <property type="entry name" value="Nucleotide-diphossugar_trans"/>
</dbReference>
<dbReference type="PANTHER" id="PTHR22916:SF3">
    <property type="entry name" value="UDP-GLCNAC:BETAGAL BETA-1,3-N-ACETYLGLUCOSAMINYLTRANSFERASE-LIKE PROTEIN 1"/>
    <property type="match status" value="1"/>
</dbReference>
<dbReference type="SUPFAM" id="SSF53448">
    <property type="entry name" value="Nucleotide-diphospho-sugar transferases"/>
    <property type="match status" value="1"/>
</dbReference>
<dbReference type="RefSeq" id="WP_382386052.1">
    <property type="nucleotide sequence ID" value="NZ_JBHLWI010000006.1"/>
</dbReference>
<reference evidence="2 3" key="1">
    <citation type="submission" date="2024-09" db="EMBL/GenBank/DDBJ databases">
        <authorList>
            <person name="Sun Q."/>
            <person name="Mori K."/>
        </authorList>
    </citation>
    <scope>NUCLEOTIDE SEQUENCE [LARGE SCALE GENOMIC DNA]</scope>
    <source>
        <strain evidence="2 3">CCM 7650</strain>
    </source>
</reference>
<organism evidence="2 3">
    <name type="scientific">Fontibacter flavus</name>
    <dbReference type="NCBI Taxonomy" id="654838"/>
    <lineage>
        <taxon>Bacteria</taxon>
        <taxon>Pseudomonadati</taxon>
        <taxon>Bacteroidota</taxon>
        <taxon>Cytophagia</taxon>
        <taxon>Cytophagales</taxon>
        <taxon>Cyclobacteriaceae</taxon>
        <taxon>Fontibacter</taxon>
    </lineage>
</organism>
<dbReference type="Proteomes" id="UP001589797">
    <property type="component" value="Unassembled WGS sequence"/>
</dbReference>
<dbReference type="CDD" id="cd00761">
    <property type="entry name" value="Glyco_tranf_GTA_type"/>
    <property type="match status" value="1"/>
</dbReference>
<gene>
    <name evidence="2" type="ORF">ACFFIP_02850</name>
</gene>
<name>A0ABV6FP17_9BACT</name>
<evidence type="ECO:0000259" key="1">
    <source>
        <dbReference type="Pfam" id="PF00535"/>
    </source>
</evidence>